<evidence type="ECO:0000313" key="13">
    <source>
        <dbReference type="EMBL" id="OHA21977.1"/>
    </source>
</evidence>
<dbReference type="GO" id="GO:0008033">
    <property type="term" value="P:tRNA processing"/>
    <property type="evidence" value="ECO:0007669"/>
    <property type="project" value="UniProtKB-KW"/>
</dbReference>
<dbReference type="EC" id="2.7.7.87" evidence="3"/>
<comment type="catalytic activity">
    <reaction evidence="11">
        <text>L-threonine + hydrogencarbonate + ATP = L-threonylcarbamoyladenylate + diphosphate + H2O</text>
        <dbReference type="Rhea" id="RHEA:36407"/>
        <dbReference type="ChEBI" id="CHEBI:15377"/>
        <dbReference type="ChEBI" id="CHEBI:17544"/>
        <dbReference type="ChEBI" id="CHEBI:30616"/>
        <dbReference type="ChEBI" id="CHEBI:33019"/>
        <dbReference type="ChEBI" id="CHEBI:57926"/>
        <dbReference type="ChEBI" id="CHEBI:73682"/>
        <dbReference type="EC" id="2.7.7.87"/>
    </reaction>
</comment>
<evidence type="ECO:0000256" key="11">
    <source>
        <dbReference type="ARBA" id="ARBA00048366"/>
    </source>
</evidence>
<evidence type="ECO:0000256" key="3">
    <source>
        <dbReference type="ARBA" id="ARBA00012584"/>
    </source>
</evidence>
<dbReference type="EMBL" id="MHRK01000062">
    <property type="protein sequence ID" value="OHA21977.1"/>
    <property type="molecule type" value="Genomic_DNA"/>
</dbReference>
<evidence type="ECO:0000256" key="8">
    <source>
        <dbReference type="ARBA" id="ARBA00022741"/>
    </source>
</evidence>
<keyword evidence="6" id="KW-0819">tRNA processing</keyword>
<dbReference type="GO" id="GO:0061710">
    <property type="term" value="F:L-threonylcarbamoyladenylate synthase"/>
    <property type="evidence" value="ECO:0007669"/>
    <property type="project" value="UniProtKB-EC"/>
</dbReference>
<protein>
    <recommendedName>
        <fullName evidence="10">L-threonylcarbamoyladenylate synthase</fullName>
        <ecNumber evidence="3">2.7.7.87</ecNumber>
    </recommendedName>
    <alternativeName>
        <fullName evidence="10">L-threonylcarbamoyladenylate synthase</fullName>
    </alternativeName>
</protein>
<evidence type="ECO:0000256" key="1">
    <source>
        <dbReference type="ARBA" id="ARBA00004496"/>
    </source>
</evidence>
<dbReference type="AlphaFoldDB" id="A0A1G2MDK8"/>
<organism evidence="13 14">
    <name type="scientific">Candidatus Taylorbacteria bacterium RIFCSPHIGHO2_02_FULL_43_32b</name>
    <dbReference type="NCBI Taxonomy" id="1802306"/>
    <lineage>
        <taxon>Bacteria</taxon>
        <taxon>Candidatus Tayloriibacteriota</taxon>
    </lineage>
</organism>
<dbReference type="NCBIfam" id="TIGR00057">
    <property type="entry name" value="L-threonylcarbamoyladenylate synthase"/>
    <property type="match status" value="1"/>
</dbReference>
<dbReference type="GO" id="GO:0005524">
    <property type="term" value="F:ATP binding"/>
    <property type="evidence" value="ECO:0007669"/>
    <property type="project" value="UniProtKB-KW"/>
</dbReference>
<dbReference type="Gene3D" id="3.90.870.10">
    <property type="entry name" value="DHBP synthase"/>
    <property type="match status" value="1"/>
</dbReference>
<evidence type="ECO:0000256" key="10">
    <source>
        <dbReference type="ARBA" id="ARBA00029774"/>
    </source>
</evidence>
<gene>
    <name evidence="13" type="ORF">A3C72_01110</name>
</gene>
<evidence type="ECO:0000256" key="6">
    <source>
        <dbReference type="ARBA" id="ARBA00022694"/>
    </source>
</evidence>
<evidence type="ECO:0000256" key="2">
    <source>
        <dbReference type="ARBA" id="ARBA00007663"/>
    </source>
</evidence>
<keyword evidence="7" id="KW-0548">Nucleotidyltransferase</keyword>
<dbReference type="Pfam" id="PF01300">
    <property type="entry name" value="Sua5_yciO_yrdC"/>
    <property type="match status" value="1"/>
</dbReference>
<reference evidence="13 14" key="1">
    <citation type="journal article" date="2016" name="Nat. Commun.">
        <title>Thousands of microbial genomes shed light on interconnected biogeochemical processes in an aquifer system.</title>
        <authorList>
            <person name="Anantharaman K."/>
            <person name="Brown C.T."/>
            <person name="Hug L.A."/>
            <person name="Sharon I."/>
            <person name="Castelle C.J."/>
            <person name="Probst A.J."/>
            <person name="Thomas B.C."/>
            <person name="Singh A."/>
            <person name="Wilkins M.J."/>
            <person name="Karaoz U."/>
            <person name="Brodie E.L."/>
            <person name="Williams K.H."/>
            <person name="Hubbard S.S."/>
            <person name="Banfield J.F."/>
        </authorList>
    </citation>
    <scope>NUCLEOTIDE SEQUENCE [LARGE SCALE GENOMIC DNA]</scope>
</reference>
<evidence type="ECO:0000256" key="7">
    <source>
        <dbReference type="ARBA" id="ARBA00022695"/>
    </source>
</evidence>
<comment type="caution">
    <text evidence="13">The sequence shown here is derived from an EMBL/GenBank/DDBJ whole genome shotgun (WGS) entry which is preliminary data.</text>
</comment>
<feature type="domain" description="YrdC-like" evidence="12">
    <location>
        <begin position="6"/>
        <end position="189"/>
    </location>
</feature>
<dbReference type="PROSITE" id="PS51163">
    <property type="entry name" value="YRDC"/>
    <property type="match status" value="1"/>
</dbReference>
<dbReference type="SUPFAM" id="SSF55821">
    <property type="entry name" value="YrdC/RibB"/>
    <property type="match status" value="1"/>
</dbReference>
<proteinExistence type="inferred from homology"/>
<evidence type="ECO:0000256" key="4">
    <source>
        <dbReference type="ARBA" id="ARBA00022490"/>
    </source>
</evidence>
<sequence>MKNLNNTKWAEVAALLKRGGIAVIPTDTIFGIVANAMNESAVQRLYEMRGRNPSKPCIVLCGSLEDLRLLEINVSEEELRMLNKIWPNPVSVIFQCPSDDMSYLHRGSKTLAVRIPKDTALSKFLKETGPLVAPSANPEGMPPAKNIEEAINYFGDSVGVYVGGEVSNEPSTLIKVVQGKPEVLRRGAWEVPKDL</sequence>
<evidence type="ECO:0000313" key="14">
    <source>
        <dbReference type="Proteomes" id="UP000177130"/>
    </source>
</evidence>
<dbReference type="InterPro" id="IPR017945">
    <property type="entry name" value="DHBP_synth_RibB-like_a/b_dom"/>
</dbReference>
<keyword evidence="8" id="KW-0547">Nucleotide-binding</keyword>
<dbReference type="InterPro" id="IPR006070">
    <property type="entry name" value="Sua5-like_dom"/>
</dbReference>
<dbReference type="STRING" id="1802306.A3C72_01110"/>
<name>A0A1G2MDK8_9BACT</name>
<keyword evidence="5" id="KW-0808">Transferase</keyword>
<dbReference type="PANTHER" id="PTHR17490">
    <property type="entry name" value="SUA5"/>
    <property type="match status" value="1"/>
</dbReference>
<comment type="similarity">
    <text evidence="2">Belongs to the SUA5 family.</text>
</comment>
<dbReference type="GO" id="GO:0003725">
    <property type="term" value="F:double-stranded RNA binding"/>
    <property type="evidence" value="ECO:0007669"/>
    <property type="project" value="InterPro"/>
</dbReference>
<dbReference type="GO" id="GO:0005737">
    <property type="term" value="C:cytoplasm"/>
    <property type="evidence" value="ECO:0007669"/>
    <property type="project" value="UniProtKB-SubCell"/>
</dbReference>
<evidence type="ECO:0000256" key="9">
    <source>
        <dbReference type="ARBA" id="ARBA00022840"/>
    </source>
</evidence>
<evidence type="ECO:0000256" key="5">
    <source>
        <dbReference type="ARBA" id="ARBA00022679"/>
    </source>
</evidence>
<accession>A0A1G2MDK8</accession>
<dbReference type="GO" id="GO:0006450">
    <property type="term" value="P:regulation of translational fidelity"/>
    <property type="evidence" value="ECO:0007669"/>
    <property type="project" value="TreeGrafter"/>
</dbReference>
<dbReference type="PANTHER" id="PTHR17490:SF16">
    <property type="entry name" value="THREONYLCARBAMOYL-AMP SYNTHASE"/>
    <property type="match status" value="1"/>
</dbReference>
<keyword evidence="4" id="KW-0963">Cytoplasm</keyword>
<dbReference type="Proteomes" id="UP000177130">
    <property type="component" value="Unassembled WGS sequence"/>
</dbReference>
<dbReference type="InterPro" id="IPR050156">
    <property type="entry name" value="TC-AMP_synthase_SUA5"/>
</dbReference>
<dbReference type="GO" id="GO:0000049">
    <property type="term" value="F:tRNA binding"/>
    <property type="evidence" value="ECO:0007669"/>
    <property type="project" value="TreeGrafter"/>
</dbReference>
<comment type="subcellular location">
    <subcellularLocation>
        <location evidence="1">Cytoplasm</location>
    </subcellularLocation>
</comment>
<evidence type="ECO:0000259" key="12">
    <source>
        <dbReference type="PROSITE" id="PS51163"/>
    </source>
</evidence>
<keyword evidence="9" id="KW-0067">ATP-binding</keyword>